<feature type="domain" description="DUF6545" evidence="2">
    <location>
        <begin position="247"/>
        <end position="368"/>
    </location>
</feature>
<gene>
    <name evidence="3" type="ORF">CDG81_13965</name>
</gene>
<accession>A0A223RTJ9</accession>
<sequence length="380" mass="41753">MAVMLAPNLLMWAAAVIAAAWKLSQLIRVPHDRGLRVVTLCTVLVAVALSAQLAVSIPGLAGMFPSQSPKLLQNVLLTFFFALLIVLLRSALLPNVAVWRSYAEIALASLASFGLMLAFAATSVEWRGASYPETSQHPGVLAFYLIGNLYMSYATARGAWLCRASARQTYSGARQSLTVAALGLTVCLLGTHLPRVLSTTGRLLLHIDPVPGTAHWTPPLLAIGSGLFFLGIGYPGLRTSIIKARLWITMRRHHRQLRPLWAALYQHFPNIALFAPTTPRREAWQLRHMRLRYYRRIIECRDGLVCLSPYLPEPIRPDHSPAHQAQLVHTALTTTRTQAALPSIIAAPATRDTNADTHHLLSLAHEYTQLANTHTSTTAP</sequence>
<feature type="transmembrane region" description="Helical" evidence="1">
    <location>
        <begin position="75"/>
        <end position="93"/>
    </location>
</feature>
<feature type="transmembrane region" description="Helical" evidence="1">
    <location>
        <begin position="6"/>
        <end position="23"/>
    </location>
</feature>
<keyword evidence="1" id="KW-0812">Transmembrane</keyword>
<evidence type="ECO:0000313" key="4">
    <source>
        <dbReference type="Proteomes" id="UP000215043"/>
    </source>
</evidence>
<evidence type="ECO:0000259" key="2">
    <source>
        <dbReference type="Pfam" id="PF20182"/>
    </source>
</evidence>
<protein>
    <recommendedName>
        <fullName evidence="2">DUF6545 domain-containing protein</fullName>
    </recommendedName>
</protein>
<feature type="transmembrane region" description="Helical" evidence="1">
    <location>
        <begin position="105"/>
        <end position="124"/>
    </location>
</feature>
<evidence type="ECO:0000313" key="3">
    <source>
        <dbReference type="EMBL" id="ASU79212.1"/>
    </source>
</evidence>
<dbReference type="AlphaFoldDB" id="A0A223RTJ9"/>
<feature type="transmembrane region" description="Helical" evidence="1">
    <location>
        <begin position="136"/>
        <end position="156"/>
    </location>
</feature>
<feature type="transmembrane region" description="Helical" evidence="1">
    <location>
        <begin position="177"/>
        <end position="196"/>
    </location>
</feature>
<dbReference type="EMBL" id="CP022752">
    <property type="protein sequence ID" value="ASU79212.1"/>
    <property type="molecule type" value="Genomic_DNA"/>
</dbReference>
<name>A0A223RTJ9_9ACTN</name>
<dbReference type="OrthoDB" id="3685619at2"/>
<dbReference type="Proteomes" id="UP000215043">
    <property type="component" value="Chromosome"/>
</dbReference>
<feature type="transmembrane region" description="Helical" evidence="1">
    <location>
        <begin position="216"/>
        <end position="237"/>
    </location>
</feature>
<dbReference type="NCBIfam" id="NF042915">
    <property type="entry name" value="MAB_1171c_fam"/>
    <property type="match status" value="1"/>
</dbReference>
<reference evidence="3 4" key="1">
    <citation type="submission" date="2017-08" db="EMBL/GenBank/DDBJ databases">
        <title>The complete genome sequence of moderately halophilic actinomycete Actinopolyspora erythraea YIM 90600, the producer of novel erythromycin, novel actinopolysporins A-C and tubercidin.</title>
        <authorList>
            <person name="Yin M."/>
            <person name="Tang S."/>
        </authorList>
    </citation>
    <scope>NUCLEOTIDE SEQUENCE [LARGE SCALE GENOMIC DNA]</scope>
    <source>
        <strain evidence="3 4">YIM 90600</strain>
    </source>
</reference>
<keyword evidence="1" id="KW-1133">Transmembrane helix</keyword>
<evidence type="ECO:0000256" key="1">
    <source>
        <dbReference type="SAM" id="Phobius"/>
    </source>
</evidence>
<dbReference type="InterPro" id="IPR050039">
    <property type="entry name" value="MAB_1171c-like"/>
</dbReference>
<feature type="transmembrane region" description="Helical" evidence="1">
    <location>
        <begin position="35"/>
        <end position="55"/>
    </location>
</feature>
<proteinExistence type="predicted"/>
<keyword evidence="1" id="KW-0472">Membrane</keyword>
<organism evidence="3 4">
    <name type="scientific">Actinopolyspora erythraea</name>
    <dbReference type="NCBI Taxonomy" id="414996"/>
    <lineage>
        <taxon>Bacteria</taxon>
        <taxon>Bacillati</taxon>
        <taxon>Actinomycetota</taxon>
        <taxon>Actinomycetes</taxon>
        <taxon>Actinopolysporales</taxon>
        <taxon>Actinopolysporaceae</taxon>
        <taxon>Actinopolyspora</taxon>
    </lineage>
</organism>
<dbReference type="Pfam" id="PF20182">
    <property type="entry name" value="DUF6545"/>
    <property type="match status" value="1"/>
</dbReference>
<dbReference type="InterPro" id="IPR046675">
    <property type="entry name" value="DUF6545"/>
</dbReference>
<dbReference type="KEGG" id="aey:CDG81_13965"/>